<evidence type="ECO:0000313" key="3">
    <source>
        <dbReference type="Proteomes" id="UP000324974"/>
    </source>
</evidence>
<dbReference type="EMBL" id="CP042425">
    <property type="protein sequence ID" value="QEL19413.1"/>
    <property type="molecule type" value="Genomic_DNA"/>
</dbReference>
<evidence type="ECO:0000256" key="1">
    <source>
        <dbReference type="SAM" id="MobiDB-lite"/>
    </source>
</evidence>
<organism evidence="2 3">
    <name type="scientific">Limnoglobus roseus</name>
    <dbReference type="NCBI Taxonomy" id="2598579"/>
    <lineage>
        <taxon>Bacteria</taxon>
        <taxon>Pseudomonadati</taxon>
        <taxon>Planctomycetota</taxon>
        <taxon>Planctomycetia</taxon>
        <taxon>Gemmatales</taxon>
        <taxon>Gemmataceae</taxon>
        <taxon>Limnoglobus</taxon>
    </lineage>
</organism>
<feature type="compositionally biased region" description="Basic and acidic residues" evidence="1">
    <location>
        <begin position="1"/>
        <end position="11"/>
    </location>
</feature>
<evidence type="ECO:0000313" key="2">
    <source>
        <dbReference type="EMBL" id="QEL19413.1"/>
    </source>
</evidence>
<name>A0A5C1AMS2_9BACT</name>
<keyword evidence="3" id="KW-1185">Reference proteome</keyword>
<feature type="region of interest" description="Disordered" evidence="1">
    <location>
        <begin position="1"/>
        <end position="20"/>
    </location>
</feature>
<gene>
    <name evidence="2" type="ORF">PX52LOC_06484</name>
</gene>
<protein>
    <submittedName>
        <fullName evidence="2">Uncharacterized protein</fullName>
    </submittedName>
</protein>
<dbReference type="KEGG" id="lrs:PX52LOC_06484"/>
<sequence length="71" mass="7741">MNDLRKVDTRRPPLTLPAVRGEGKDVGRAVQGMRWFVGPPTALTTTGTGGKMNHAIRPIILELDSWEITSG</sequence>
<dbReference type="Proteomes" id="UP000324974">
    <property type="component" value="Chromosome"/>
</dbReference>
<accession>A0A5C1AMS2</accession>
<reference evidence="3" key="1">
    <citation type="submission" date="2019-08" db="EMBL/GenBank/DDBJ databases">
        <title>Limnoglobus roseus gen. nov., sp. nov., a novel freshwater planctomycete with a giant genome from the family Gemmataceae.</title>
        <authorList>
            <person name="Kulichevskaya I.S."/>
            <person name="Naumoff D.G."/>
            <person name="Miroshnikov K."/>
            <person name="Ivanova A."/>
            <person name="Philippov D.A."/>
            <person name="Hakobyan A."/>
            <person name="Rijpstra I.C."/>
            <person name="Sinninghe Damste J.S."/>
            <person name="Liesack W."/>
            <person name="Dedysh S.N."/>
        </authorList>
    </citation>
    <scope>NUCLEOTIDE SEQUENCE [LARGE SCALE GENOMIC DNA]</scope>
    <source>
        <strain evidence="3">PX52</strain>
    </source>
</reference>
<proteinExistence type="predicted"/>
<dbReference type="AlphaFoldDB" id="A0A5C1AMS2"/>